<dbReference type="RefSeq" id="WP_070352083.1">
    <property type="nucleotide sequence ID" value="NZ_CP043474.1"/>
</dbReference>
<evidence type="ECO:0000313" key="2">
    <source>
        <dbReference type="EMBL" id="OFJ54794.1"/>
    </source>
</evidence>
<dbReference type="InterPro" id="IPR026467">
    <property type="entry name" value="Ser/Gly_Cys_C_dom"/>
</dbReference>
<evidence type="ECO:0008006" key="4">
    <source>
        <dbReference type="Google" id="ProtNLM"/>
    </source>
</evidence>
<feature type="transmembrane region" description="Helical" evidence="1">
    <location>
        <begin position="146"/>
        <end position="164"/>
    </location>
</feature>
<keyword evidence="1" id="KW-0812">Transmembrane</keyword>
<proteinExistence type="predicted"/>
<dbReference type="EMBL" id="MCHX01000009">
    <property type="protein sequence ID" value="OFJ54794.1"/>
    <property type="molecule type" value="Genomic_DNA"/>
</dbReference>
<comment type="caution">
    <text evidence="2">The sequence shown here is derived from an EMBL/GenBank/DDBJ whole genome shotgun (WGS) entry which is preliminary data.</text>
</comment>
<dbReference type="AlphaFoldDB" id="A0A1E8Q9X4"/>
<accession>A0A1E8Q9X4</accession>
<keyword evidence="1" id="KW-1133">Transmembrane helix</keyword>
<sequence>MHHSWGISDADFTRWFVIAATIVMVAAMCYRFVAFRGRPAREDDLDGETVAFLRGGPQWAVYSALGALRTTEAVDADSGGALVRTGPAPSRATRLEEAVYEAAVDRHRARDVPGLPVVGAALERIREDLVRTDLLATPSRLRRVRWFVYAQLVIVAVGALRIVTNLIDGAPLGTLPGAFVLVALFLLIMAPTPTRTRAGTHVLVGLRLRHPDLAPSQTSPSVTRGARDAAMAIGVFGADSMYALDPTFAASIGVPRRRRTVTVDGSSGG</sequence>
<keyword evidence="3" id="KW-1185">Reference proteome</keyword>
<dbReference type="OrthoDB" id="4475641at2"/>
<dbReference type="NCBIfam" id="TIGR04222">
    <property type="entry name" value="near_uncomplex"/>
    <property type="match status" value="1"/>
</dbReference>
<evidence type="ECO:0000256" key="1">
    <source>
        <dbReference type="SAM" id="Phobius"/>
    </source>
</evidence>
<name>A0A1E8Q9X4_9MYCO</name>
<feature type="transmembrane region" description="Helical" evidence="1">
    <location>
        <begin position="170"/>
        <end position="190"/>
    </location>
</feature>
<dbReference type="Proteomes" id="UP000178953">
    <property type="component" value="Unassembled WGS sequence"/>
</dbReference>
<evidence type="ECO:0000313" key="3">
    <source>
        <dbReference type="Proteomes" id="UP000178953"/>
    </source>
</evidence>
<reference evidence="2 3" key="1">
    <citation type="submission" date="2016-09" db="EMBL/GenBank/DDBJ databases">
        <title>genome sequence of Mycobacterium sp. 739 SCH.</title>
        <authorList>
            <person name="Greninger A.L."/>
            <person name="Qin X."/>
            <person name="Jerome K."/>
            <person name="Vora S."/>
            <person name="Quinn K."/>
        </authorList>
    </citation>
    <scope>NUCLEOTIDE SEQUENCE [LARGE SCALE GENOMIC DNA]</scope>
    <source>
        <strain evidence="2 3">SCH</strain>
    </source>
</reference>
<protein>
    <recommendedName>
        <fullName evidence="4">TIGR04222 domain-containing membrane protein</fullName>
    </recommendedName>
</protein>
<keyword evidence="1" id="KW-0472">Membrane</keyword>
<organism evidence="2 3">
    <name type="scientific">Mycolicibacterium grossiae</name>
    <dbReference type="NCBI Taxonomy" id="1552759"/>
    <lineage>
        <taxon>Bacteria</taxon>
        <taxon>Bacillati</taxon>
        <taxon>Actinomycetota</taxon>
        <taxon>Actinomycetes</taxon>
        <taxon>Mycobacteriales</taxon>
        <taxon>Mycobacteriaceae</taxon>
        <taxon>Mycolicibacterium</taxon>
    </lineage>
</organism>
<feature type="transmembrane region" description="Helical" evidence="1">
    <location>
        <begin position="12"/>
        <end position="33"/>
    </location>
</feature>
<gene>
    <name evidence="2" type="ORF">BEL07_05410</name>
</gene>